<dbReference type="InterPro" id="IPR036789">
    <property type="entry name" value="Ribosomal_uL6-like_a/b-dom_sf"/>
</dbReference>
<dbReference type="InterPro" id="IPR002359">
    <property type="entry name" value="Ribosomal_uL6_CS2"/>
</dbReference>
<dbReference type="GO" id="GO:0019843">
    <property type="term" value="F:rRNA binding"/>
    <property type="evidence" value="ECO:0007669"/>
    <property type="project" value="UniProtKB-KW"/>
</dbReference>
<keyword evidence="5" id="KW-0687">Ribonucleoprotein</keyword>
<dbReference type="GO" id="GO:0003735">
    <property type="term" value="F:structural constituent of ribosome"/>
    <property type="evidence" value="ECO:0007669"/>
    <property type="project" value="InterPro"/>
</dbReference>
<proteinExistence type="inferred from homology"/>
<feature type="domain" description="Large ribosomal subunit protein uL6 alpha-beta" evidence="6">
    <location>
        <begin position="12"/>
        <end position="85"/>
    </location>
</feature>
<comment type="similarity">
    <text evidence="1">Belongs to the universal ribosomal protein uL6 family.</text>
</comment>
<dbReference type="FunFam" id="3.90.930.12:FF:000004">
    <property type="entry name" value="60S ribosomal protein L9"/>
    <property type="match status" value="1"/>
</dbReference>
<reference evidence="7" key="1">
    <citation type="submission" date="2021-06" db="EMBL/GenBank/DDBJ databases">
        <authorList>
            <person name="Kallberg Y."/>
            <person name="Tangrot J."/>
            <person name="Rosling A."/>
        </authorList>
    </citation>
    <scope>NUCLEOTIDE SEQUENCE</scope>
    <source>
        <strain evidence="7">BR232B</strain>
    </source>
</reference>
<keyword evidence="4" id="KW-0689">Ribosomal protein</keyword>
<keyword evidence="2" id="KW-0699">rRNA-binding</keyword>
<dbReference type="OrthoDB" id="10252633at2759"/>
<dbReference type="AlphaFoldDB" id="A0A9N8VMD7"/>
<dbReference type="Gene3D" id="3.90.930.12">
    <property type="entry name" value="Ribosomal protein L6, alpha-beta domain"/>
    <property type="match status" value="2"/>
</dbReference>
<evidence type="ECO:0000313" key="8">
    <source>
        <dbReference type="Proteomes" id="UP000789739"/>
    </source>
</evidence>
<evidence type="ECO:0000256" key="2">
    <source>
        <dbReference type="ARBA" id="ARBA00022730"/>
    </source>
</evidence>
<dbReference type="GO" id="GO:0002181">
    <property type="term" value="P:cytoplasmic translation"/>
    <property type="evidence" value="ECO:0007669"/>
    <property type="project" value="TreeGrafter"/>
</dbReference>
<dbReference type="InterPro" id="IPR020040">
    <property type="entry name" value="Ribosomal_uL6_a/b-dom"/>
</dbReference>
<organism evidence="7 8">
    <name type="scientific">Paraglomus brasilianum</name>
    <dbReference type="NCBI Taxonomy" id="144538"/>
    <lineage>
        <taxon>Eukaryota</taxon>
        <taxon>Fungi</taxon>
        <taxon>Fungi incertae sedis</taxon>
        <taxon>Mucoromycota</taxon>
        <taxon>Glomeromycotina</taxon>
        <taxon>Glomeromycetes</taxon>
        <taxon>Paraglomerales</taxon>
        <taxon>Paraglomeraceae</taxon>
        <taxon>Paraglomus</taxon>
    </lineage>
</organism>
<dbReference type="EMBL" id="CAJVPI010000027">
    <property type="protein sequence ID" value="CAG8460388.1"/>
    <property type="molecule type" value="Genomic_DNA"/>
</dbReference>
<gene>
    <name evidence="7" type="ORF">PBRASI_LOCUS546</name>
</gene>
<dbReference type="InterPro" id="IPR000702">
    <property type="entry name" value="Ribosomal_uL6-like"/>
</dbReference>
<evidence type="ECO:0000313" key="7">
    <source>
        <dbReference type="EMBL" id="CAG8460388.1"/>
    </source>
</evidence>
<dbReference type="PANTHER" id="PTHR11655:SF16">
    <property type="entry name" value="60S RIBOSOMAL PROTEIN L9"/>
    <property type="match status" value="1"/>
</dbReference>
<dbReference type="NCBIfam" id="TIGR03653">
    <property type="entry name" value="uL6_arch"/>
    <property type="match status" value="1"/>
</dbReference>
<keyword evidence="8" id="KW-1185">Reference proteome</keyword>
<dbReference type="Proteomes" id="UP000789739">
    <property type="component" value="Unassembled WGS sequence"/>
</dbReference>
<dbReference type="NCBIfam" id="NF004037">
    <property type="entry name" value="PRK05518.1"/>
    <property type="match status" value="1"/>
</dbReference>
<accession>A0A9N8VMD7</accession>
<name>A0A9N8VMD7_9GLOM</name>
<dbReference type="SUPFAM" id="SSF56053">
    <property type="entry name" value="Ribosomal protein L6"/>
    <property type="match status" value="2"/>
</dbReference>
<dbReference type="PIRSF" id="PIRSF002162">
    <property type="entry name" value="Ribosomal_L6"/>
    <property type="match status" value="1"/>
</dbReference>
<evidence type="ECO:0000256" key="4">
    <source>
        <dbReference type="ARBA" id="ARBA00022980"/>
    </source>
</evidence>
<dbReference type="InterPro" id="IPR019907">
    <property type="entry name" value="Ribosomal_uL6_arc"/>
</dbReference>
<dbReference type="PANTHER" id="PTHR11655">
    <property type="entry name" value="60S/50S RIBOSOMAL PROTEIN L6/L9"/>
    <property type="match status" value="1"/>
</dbReference>
<sequence>MKDIYKDEELKIPDGVTVEVKSRIVTVSGPRGQLTKNLRHINLELRKTDKNTIKLIVWHGRRKHVACLRTVKSHIENMITGVTKGFEYKMRYVYAHFPINVNIEDGEVHIRNFLGEKYIRRVKMLDGVKIEISTKNKDELALTGNDLENVSQSAANIQQSTAVKNKDIRKFLDGIYVSERGKLDDE</sequence>
<dbReference type="FunFam" id="3.90.930.12:FF:000003">
    <property type="entry name" value="60S ribosomal protein L9"/>
    <property type="match status" value="1"/>
</dbReference>
<protein>
    <submittedName>
        <fullName evidence="7">3134_t:CDS:1</fullName>
    </submittedName>
</protein>
<dbReference type="PROSITE" id="PS00700">
    <property type="entry name" value="RIBOSOMAL_L6_2"/>
    <property type="match status" value="1"/>
</dbReference>
<keyword evidence="3" id="KW-0694">RNA-binding</keyword>
<evidence type="ECO:0000259" key="6">
    <source>
        <dbReference type="Pfam" id="PF00347"/>
    </source>
</evidence>
<evidence type="ECO:0000256" key="1">
    <source>
        <dbReference type="ARBA" id="ARBA00009356"/>
    </source>
</evidence>
<feature type="domain" description="Large ribosomal subunit protein uL6 alpha-beta" evidence="6">
    <location>
        <begin position="97"/>
        <end position="174"/>
    </location>
</feature>
<evidence type="ECO:0000256" key="5">
    <source>
        <dbReference type="ARBA" id="ARBA00023274"/>
    </source>
</evidence>
<comment type="caution">
    <text evidence="7">The sequence shown here is derived from an EMBL/GenBank/DDBJ whole genome shotgun (WGS) entry which is preliminary data.</text>
</comment>
<dbReference type="Pfam" id="PF00347">
    <property type="entry name" value="Ribosomal_L6"/>
    <property type="match status" value="2"/>
</dbReference>
<evidence type="ECO:0000256" key="3">
    <source>
        <dbReference type="ARBA" id="ARBA00022884"/>
    </source>
</evidence>
<dbReference type="GO" id="GO:0022625">
    <property type="term" value="C:cytosolic large ribosomal subunit"/>
    <property type="evidence" value="ECO:0007669"/>
    <property type="project" value="TreeGrafter"/>
</dbReference>